<gene>
    <name evidence="1" type="ORF">ALC53_04036</name>
</gene>
<sequence>MQTVSRASERVGHDLEWTNYNAIAKSISKILSSLAESEVLEHGGGGGGAGFAVGVSKSPRTMFTRQYSISAMNTNTVQTDMKASTAFRYETGGKEA</sequence>
<organism evidence="1 2">
    <name type="scientific">Atta colombica</name>
    <dbReference type="NCBI Taxonomy" id="520822"/>
    <lineage>
        <taxon>Eukaryota</taxon>
        <taxon>Metazoa</taxon>
        <taxon>Ecdysozoa</taxon>
        <taxon>Arthropoda</taxon>
        <taxon>Hexapoda</taxon>
        <taxon>Insecta</taxon>
        <taxon>Pterygota</taxon>
        <taxon>Neoptera</taxon>
        <taxon>Endopterygota</taxon>
        <taxon>Hymenoptera</taxon>
        <taxon>Apocrita</taxon>
        <taxon>Aculeata</taxon>
        <taxon>Formicoidea</taxon>
        <taxon>Formicidae</taxon>
        <taxon>Myrmicinae</taxon>
        <taxon>Atta</taxon>
    </lineage>
</organism>
<dbReference type="Proteomes" id="UP000078540">
    <property type="component" value="Unassembled WGS sequence"/>
</dbReference>
<protein>
    <submittedName>
        <fullName evidence="1">Uncharacterized protein</fullName>
    </submittedName>
</protein>
<proteinExistence type="predicted"/>
<dbReference type="AlphaFoldDB" id="A0A195BLL1"/>
<name>A0A195BLL1_9HYME</name>
<evidence type="ECO:0000313" key="1">
    <source>
        <dbReference type="EMBL" id="KYM86575.1"/>
    </source>
</evidence>
<evidence type="ECO:0000313" key="2">
    <source>
        <dbReference type="Proteomes" id="UP000078540"/>
    </source>
</evidence>
<keyword evidence="2" id="KW-1185">Reference proteome</keyword>
<accession>A0A195BLL1</accession>
<dbReference type="EMBL" id="KQ976440">
    <property type="protein sequence ID" value="KYM86575.1"/>
    <property type="molecule type" value="Genomic_DNA"/>
</dbReference>
<reference evidence="1 2" key="1">
    <citation type="submission" date="2015-09" db="EMBL/GenBank/DDBJ databases">
        <title>Atta colombica WGS genome.</title>
        <authorList>
            <person name="Nygaard S."/>
            <person name="Hu H."/>
            <person name="Boomsma J."/>
            <person name="Zhang G."/>
        </authorList>
    </citation>
    <scope>NUCLEOTIDE SEQUENCE [LARGE SCALE GENOMIC DNA]</scope>
    <source>
        <strain evidence="1">Treedump-2</strain>
        <tissue evidence="1">Whole body</tissue>
    </source>
</reference>